<name>A0ABY4MAZ0_9ACTN</name>
<evidence type="ECO:0000313" key="2">
    <source>
        <dbReference type="Proteomes" id="UP000830115"/>
    </source>
</evidence>
<dbReference type="InterPro" id="IPR048444">
    <property type="entry name" value="DNMK"/>
</dbReference>
<organism evidence="1 2">
    <name type="scientific">Streptomyces halobius</name>
    <dbReference type="NCBI Taxonomy" id="2879846"/>
    <lineage>
        <taxon>Bacteria</taxon>
        <taxon>Bacillati</taxon>
        <taxon>Actinomycetota</taxon>
        <taxon>Actinomycetes</taxon>
        <taxon>Kitasatosporales</taxon>
        <taxon>Streptomycetaceae</taxon>
        <taxon>Streptomyces</taxon>
    </lineage>
</organism>
<protein>
    <recommendedName>
        <fullName evidence="3">Phosphomevalonate kinase</fullName>
    </recommendedName>
</protein>
<keyword evidence="2" id="KW-1185">Reference proteome</keyword>
<gene>
    <name evidence="1" type="ORF">K9S39_26540</name>
</gene>
<evidence type="ECO:0008006" key="3">
    <source>
        <dbReference type="Google" id="ProtNLM"/>
    </source>
</evidence>
<evidence type="ECO:0000313" key="1">
    <source>
        <dbReference type="EMBL" id="UQA94939.1"/>
    </source>
</evidence>
<dbReference type="InterPro" id="IPR027417">
    <property type="entry name" value="P-loop_NTPase"/>
</dbReference>
<sequence>MGRAVPGGRTLSHPHIALIGKARSGKDTAAAEFSRHAAYTHLAFADELKAALTRLNPLVNSCCCYEDYHLVDALEDHGGWEGAKSLPEVRRLLQEYGQAIRERDPDFWVRPVQAQARQGTEWNLPCIVTDVRYANELAALRQEGAVVVRVDRPGAGLAGQAGEHDSETELDGVEPDHVLNNGGTLDEFQANVRALLTQLGD</sequence>
<dbReference type="EMBL" id="CP086322">
    <property type="protein sequence ID" value="UQA94939.1"/>
    <property type="molecule type" value="Genomic_DNA"/>
</dbReference>
<reference evidence="1" key="1">
    <citation type="submission" date="2021-10" db="EMBL/GenBank/DDBJ databases">
        <title>Streptomyces nigrumlapis sp.nov.,an antimicrobial producing actinobacterium isolated from Black Gobi rocks.</title>
        <authorList>
            <person name="Wen Y."/>
            <person name="Zhang W."/>
            <person name="Liu X.G."/>
        </authorList>
    </citation>
    <scope>NUCLEOTIDE SEQUENCE</scope>
    <source>
        <strain evidence="1">ST13-2-2</strain>
    </source>
</reference>
<dbReference type="SUPFAM" id="SSF52540">
    <property type="entry name" value="P-loop containing nucleoside triphosphate hydrolases"/>
    <property type="match status" value="1"/>
</dbReference>
<dbReference type="Gene3D" id="3.40.50.300">
    <property type="entry name" value="P-loop containing nucleotide triphosphate hydrolases"/>
    <property type="match status" value="1"/>
</dbReference>
<accession>A0ABY4MAZ0</accession>
<dbReference type="Pfam" id="PF21448">
    <property type="entry name" value="DNMK"/>
    <property type="match status" value="1"/>
</dbReference>
<dbReference type="RefSeq" id="WP_248865792.1">
    <property type="nucleotide sequence ID" value="NZ_CP086322.1"/>
</dbReference>
<proteinExistence type="predicted"/>
<dbReference type="Proteomes" id="UP000830115">
    <property type="component" value="Chromosome"/>
</dbReference>